<proteinExistence type="predicted"/>
<organism evidence="1 2">
    <name type="scientific">Ancylostoma ceylanicum</name>
    <dbReference type="NCBI Taxonomy" id="53326"/>
    <lineage>
        <taxon>Eukaryota</taxon>
        <taxon>Metazoa</taxon>
        <taxon>Ecdysozoa</taxon>
        <taxon>Nematoda</taxon>
        <taxon>Chromadorea</taxon>
        <taxon>Rhabditida</taxon>
        <taxon>Rhabditina</taxon>
        <taxon>Rhabditomorpha</taxon>
        <taxon>Strongyloidea</taxon>
        <taxon>Ancylostomatidae</taxon>
        <taxon>Ancylostomatinae</taxon>
        <taxon>Ancylostoma</taxon>
    </lineage>
</organism>
<keyword evidence="2" id="KW-1185">Reference proteome</keyword>
<evidence type="ECO:0000313" key="2">
    <source>
        <dbReference type="Proteomes" id="UP000054495"/>
    </source>
</evidence>
<feature type="non-terminal residue" evidence="1">
    <location>
        <position position="1"/>
    </location>
</feature>
<protein>
    <submittedName>
        <fullName evidence="1">Uncharacterized protein</fullName>
    </submittedName>
</protein>
<sequence>LFFSANWLKDNIRVFAICACSEERGAYTGEWQRVEVLSCDIFANVLFLDSGGTELVVPYSLYKIHPMFVAFSLVLVYSTYSLLRLSVTALILRCACSFVCTELGHRRLMGAMSGVTAQKMNGGSFFVKIYQWRSQFSVCFSDPLFHEKVSIDFVYLKL</sequence>
<reference evidence="1 2" key="1">
    <citation type="submission" date="2013-05" db="EMBL/GenBank/DDBJ databases">
        <title>Draft genome of the parasitic nematode Anyclostoma ceylanicum.</title>
        <authorList>
            <person name="Mitreva M."/>
        </authorList>
    </citation>
    <scope>NUCLEOTIDE SEQUENCE [LARGE SCALE GENOMIC DNA]</scope>
</reference>
<accession>A0A0D6M234</accession>
<dbReference type="AlphaFoldDB" id="A0A0D6M234"/>
<name>A0A0D6M234_9BILA</name>
<dbReference type="EMBL" id="KE124866">
    <property type="protein sequence ID" value="EPB76386.1"/>
    <property type="molecule type" value="Genomic_DNA"/>
</dbReference>
<evidence type="ECO:0000313" key="1">
    <source>
        <dbReference type="EMBL" id="EPB76386.1"/>
    </source>
</evidence>
<gene>
    <name evidence="1" type="ORF">ANCCEY_04547</name>
</gene>
<dbReference type="Proteomes" id="UP000054495">
    <property type="component" value="Unassembled WGS sequence"/>
</dbReference>